<protein>
    <submittedName>
        <fullName evidence="2">Uncharacterized protein</fullName>
    </submittedName>
</protein>
<sequence>MTIANHFNTLSAAGIRDGELTINKAAPVTATPALVGIIAVTVVTSAVGGALGAAAAGR</sequence>
<evidence type="ECO:0000256" key="1">
    <source>
        <dbReference type="SAM" id="Phobius"/>
    </source>
</evidence>
<feature type="transmembrane region" description="Helical" evidence="1">
    <location>
        <begin position="33"/>
        <end position="56"/>
    </location>
</feature>
<gene>
    <name evidence="2" type="ORF">P5G59_11920</name>
</gene>
<organism evidence="2 3">
    <name type="scientific">Leifsonia virtsii</name>
    <dbReference type="NCBI Taxonomy" id="3035915"/>
    <lineage>
        <taxon>Bacteria</taxon>
        <taxon>Bacillati</taxon>
        <taxon>Actinomycetota</taxon>
        <taxon>Actinomycetes</taxon>
        <taxon>Micrococcales</taxon>
        <taxon>Microbacteriaceae</taxon>
        <taxon>Leifsonia</taxon>
    </lineage>
</organism>
<keyword evidence="1" id="KW-0472">Membrane</keyword>
<dbReference type="EMBL" id="JAROCB010000003">
    <property type="protein sequence ID" value="MDN4597851.1"/>
    <property type="molecule type" value="Genomic_DNA"/>
</dbReference>
<evidence type="ECO:0000313" key="3">
    <source>
        <dbReference type="Proteomes" id="UP001174210"/>
    </source>
</evidence>
<keyword evidence="1" id="KW-0812">Transmembrane</keyword>
<dbReference type="RefSeq" id="WP_301219162.1">
    <property type="nucleotide sequence ID" value="NZ_JAROCB010000003.1"/>
</dbReference>
<name>A0ABT8IYF4_9MICO</name>
<accession>A0ABT8IYF4</accession>
<comment type="caution">
    <text evidence="2">The sequence shown here is derived from an EMBL/GenBank/DDBJ whole genome shotgun (WGS) entry which is preliminary data.</text>
</comment>
<dbReference type="Proteomes" id="UP001174210">
    <property type="component" value="Unassembled WGS sequence"/>
</dbReference>
<keyword evidence="3" id="KW-1185">Reference proteome</keyword>
<evidence type="ECO:0000313" key="2">
    <source>
        <dbReference type="EMBL" id="MDN4597851.1"/>
    </source>
</evidence>
<keyword evidence="1" id="KW-1133">Transmembrane helix</keyword>
<proteinExistence type="predicted"/>
<reference evidence="2" key="1">
    <citation type="submission" date="2023-03" db="EMBL/GenBank/DDBJ databases">
        <title>MT1 and MT2 Draft Genomes of Novel Species.</title>
        <authorList>
            <person name="Venkateswaran K."/>
        </authorList>
    </citation>
    <scope>NUCLEOTIDE SEQUENCE</scope>
    <source>
        <strain evidence="2">F6_8S_P_1A</strain>
    </source>
</reference>